<evidence type="ECO:0000313" key="1">
    <source>
        <dbReference type="EMBL" id="KAG9249042.1"/>
    </source>
</evidence>
<accession>A0A9P8CJI8</accession>
<dbReference type="AlphaFoldDB" id="A0A9P8CJI8"/>
<keyword evidence="2" id="KW-1185">Reference proteome</keyword>
<sequence length="256" mass="28667">MGNFVSAFGYNSYMLTDGCSARNITWQYIHTHGNVSQAYTNCQHYDVILRSHCCINGVCKPSVMDVEFGRYAWVNTTMNGTFISIPWDGMGYPTNETKVKRQFACWPLAVERKSEKLAWKTRMQRAEAEKHDTTSVPHNSSTTVMWTNSTATACPKYSVVLPDHTAPQTHLVNNSSTSLGCNGTAPTIVPTITTIIVPWSTPTNNANRTSTDDRTYIYTPQPTNWKDKDDTGPILQSTLMYIGERALLLLGLLIPW</sequence>
<dbReference type="EMBL" id="MU253740">
    <property type="protein sequence ID" value="KAG9249042.1"/>
    <property type="molecule type" value="Genomic_DNA"/>
</dbReference>
<dbReference type="Proteomes" id="UP000887226">
    <property type="component" value="Unassembled WGS sequence"/>
</dbReference>
<comment type="caution">
    <text evidence="1">The sequence shown here is derived from an EMBL/GenBank/DDBJ whole genome shotgun (WGS) entry which is preliminary data.</text>
</comment>
<organism evidence="1 2">
    <name type="scientific">Calycina marina</name>
    <dbReference type="NCBI Taxonomy" id="1763456"/>
    <lineage>
        <taxon>Eukaryota</taxon>
        <taxon>Fungi</taxon>
        <taxon>Dikarya</taxon>
        <taxon>Ascomycota</taxon>
        <taxon>Pezizomycotina</taxon>
        <taxon>Leotiomycetes</taxon>
        <taxon>Helotiales</taxon>
        <taxon>Pezizellaceae</taxon>
        <taxon>Calycina</taxon>
    </lineage>
</organism>
<proteinExistence type="predicted"/>
<protein>
    <submittedName>
        <fullName evidence="1">Uncharacterized protein</fullName>
    </submittedName>
</protein>
<dbReference type="OrthoDB" id="3564839at2759"/>
<reference evidence="1" key="1">
    <citation type="journal article" date="2021" name="IMA Fungus">
        <title>Genomic characterization of three marine fungi, including Emericellopsis atlantica sp. nov. with signatures of a generalist lifestyle and marine biomass degradation.</title>
        <authorList>
            <person name="Hagestad O.C."/>
            <person name="Hou L."/>
            <person name="Andersen J.H."/>
            <person name="Hansen E.H."/>
            <person name="Altermark B."/>
            <person name="Li C."/>
            <person name="Kuhnert E."/>
            <person name="Cox R.J."/>
            <person name="Crous P.W."/>
            <person name="Spatafora J.W."/>
            <person name="Lail K."/>
            <person name="Amirebrahimi M."/>
            <person name="Lipzen A."/>
            <person name="Pangilinan J."/>
            <person name="Andreopoulos W."/>
            <person name="Hayes R.D."/>
            <person name="Ng V."/>
            <person name="Grigoriev I.V."/>
            <person name="Jackson S.A."/>
            <person name="Sutton T.D.S."/>
            <person name="Dobson A.D.W."/>
            <person name="Rama T."/>
        </authorList>
    </citation>
    <scope>NUCLEOTIDE SEQUENCE</scope>
    <source>
        <strain evidence="1">TRa3180A</strain>
    </source>
</reference>
<evidence type="ECO:0000313" key="2">
    <source>
        <dbReference type="Proteomes" id="UP000887226"/>
    </source>
</evidence>
<gene>
    <name evidence="1" type="ORF">BJ878DRAFT_537808</name>
</gene>
<name>A0A9P8CJI8_9HELO</name>